<evidence type="ECO:0000313" key="1">
    <source>
        <dbReference type="EMBL" id="WFR88534.1"/>
    </source>
</evidence>
<evidence type="ECO:0008006" key="3">
    <source>
        <dbReference type="Google" id="ProtNLM"/>
    </source>
</evidence>
<organism evidence="1 2">
    <name type="scientific">Limosilactobacillus fermentum</name>
    <name type="common">Lactobacillus fermentum</name>
    <dbReference type="NCBI Taxonomy" id="1613"/>
    <lineage>
        <taxon>Bacteria</taxon>
        <taxon>Bacillati</taxon>
        <taxon>Bacillota</taxon>
        <taxon>Bacilli</taxon>
        <taxon>Lactobacillales</taxon>
        <taxon>Lactobacillaceae</taxon>
        <taxon>Limosilactobacillus</taxon>
    </lineage>
</organism>
<proteinExistence type="predicted"/>
<dbReference type="Gene3D" id="3.20.20.190">
    <property type="entry name" value="Phosphatidylinositol (PI) phosphodiesterase"/>
    <property type="match status" value="1"/>
</dbReference>
<dbReference type="GO" id="GO:0006629">
    <property type="term" value="P:lipid metabolic process"/>
    <property type="evidence" value="ECO:0007669"/>
    <property type="project" value="InterPro"/>
</dbReference>
<name>A0AAJ6D1P7_LIMFE</name>
<dbReference type="EMBL" id="CP121468">
    <property type="protein sequence ID" value="WFR88534.1"/>
    <property type="molecule type" value="Genomic_DNA"/>
</dbReference>
<dbReference type="AlphaFoldDB" id="A0AAJ6D1P7"/>
<dbReference type="InterPro" id="IPR017946">
    <property type="entry name" value="PLC-like_Pdiesterase_TIM-brl"/>
</dbReference>
<dbReference type="GO" id="GO:0008081">
    <property type="term" value="F:phosphoric diester hydrolase activity"/>
    <property type="evidence" value="ECO:0007669"/>
    <property type="project" value="InterPro"/>
</dbReference>
<accession>A0AAJ6D1P7</accession>
<dbReference type="RefSeq" id="WP_231932115.1">
    <property type="nucleotide sequence ID" value="NZ_CP035055.1"/>
</dbReference>
<sequence length="61" mass="6930">MIDAHLAGLHLNHYQPLRNIKERIWAIDDPSTERKLLADHVAGIITDNFELANDVKKSVLV</sequence>
<protein>
    <recommendedName>
        <fullName evidence="3">Glycerophosphoryl diester phosphodiesterase</fullName>
    </recommendedName>
</protein>
<gene>
    <name evidence="1" type="ORF">P8634_06905</name>
</gene>
<dbReference type="Proteomes" id="UP001218104">
    <property type="component" value="Chromosome"/>
</dbReference>
<evidence type="ECO:0000313" key="2">
    <source>
        <dbReference type="Proteomes" id="UP001218104"/>
    </source>
</evidence>
<reference evidence="1" key="1">
    <citation type="submission" date="2023-04" db="EMBL/GenBank/DDBJ databases">
        <title>Genomic of Limosilactobacillus fermentum MSJK0025.</title>
        <authorList>
            <person name="Yang S."/>
        </authorList>
    </citation>
    <scope>NUCLEOTIDE SEQUENCE</scope>
    <source>
        <strain evidence="1">MSJK0025</strain>
    </source>
</reference>